<dbReference type="AlphaFoldDB" id="F4RNH7"/>
<gene>
    <name evidence="2" type="ORF">MELLADRAFT_87493</name>
</gene>
<evidence type="ECO:0000313" key="3">
    <source>
        <dbReference type="Proteomes" id="UP000001072"/>
    </source>
</evidence>
<evidence type="ECO:0000313" key="2">
    <source>
        <dbReference type="EMBL" id="EGG05991.1"/>
    </source>
</evidence>
<dbReference type="EMBL" id="GL883110">
    <property type="protein sequence ID" value="EGG05991.1"/>
    <property type="molecule type" value="Genomic_DNA"/>
</dbReference>
<accession>F4RNH7</accession>
<dbReference type="OrthoDB" id="10431372at2759"/>
<protein>
    <submittedName>
        <fullName evidence="2">Uncharacterized protein</fullName>
    </submittedName>
</protein>
<reference evidence="3" key="1">
    <citation type="journal article" date="2011" name="Proc. Natl. Acad. Sci. U.S.A.">
        <title>Obligate biotrophy features unraveled by the genomic analysis of rust fungi.</title>
        <authorList>
            <person name="Duplessis S."/>
            <person name="Cuomo C.A."/>
            <person name="Lin Y.-C."/>
            <person name="Aerts A."/>
            <person name="Tisserant E."/>
            <person name="Veneault-Fourrey C."/>
            <person name="Joly D.L."/>
            <person name="Hacquard S."/>
            <person name="Amselem J."/>
            <person name="Cantarel B.L."/>
            <person name="Chiu R."/>
            <person name="Coutinho P.M."/>
            <person name="Feau N."/>
            <person name="Field M."/>
            <person name="Frey P."/>
            <person name="Gelhaye E."/>
            <person name="Goldberg J."/>
            <person name="Grabherr M.G."/>
            <person name="Kodira C.D."/>
            <person name="Kohler A."/>
            <person name="Kuees U."/>
            <person name="Lindquist E.A."/>
            <person name="Lucas S.M."/>
            <person name="Mago R."/>
            <person name="Mauceli E."/>
            <person name="Morin E."/>
            <person name="Murat C."/>
            <person name="Pangilinan J.L."/>
            <person name="Park R."/>
            <person name="Pearson M."/>
            <person name="Quesneville H."/>
            <person name="Rouhier N."/>
            <person name="Sakthikumar S."/>
            <person name="Salamov A.A."/>
            <person name="Schmutz J."/>
            <person name="Selles B."/>
            <person name="Shapiro H."/>
            <person name="Tanguay P."/>
            <person name="Tuskan G.A."/>
            <person name="Henrissat B."/>
            <person name="Van de Peer Y."/>
            <person name="Rouze P."/>
            <person name="Ellis J.G."/>
            <person name="Dodds P.N."/>
            <person name="Schein J.E."/>
            <person name="Zhong S."/>
            <person name="Hamelin R.C."/>
            <person name="Grigoriev I.V."/>
            <person name="Szabo L.J."/>
            <person name="Martin F."/>
        </authorList>
    </citation>
    <scope>NUCLEOTIDE SEQUENCE [LARGE SCALE GENOMIC DNA]</scope>
    <source>
        <strain evidence="3">98AG31 / pathotype 3-4-7</strain>
    </source>
</reference>
<evidence type="ECO:0000256" key="1">
    <source>
        <dbReference type="SAM" id="MobiDB-lite"/>
    </source>
</evidence>
<feature type="compositionally biased region" description="Acidic residues" evidence="1">
    <location>
        <begin position="310"/>
        <end position="335"/>
    </location>
</feature>
<dbReference type="InParanoid" id="F4RNH7"/>
<organism evidence="3">
    <name type="scientific">Melampsora larici-populina (strain 98AG31 / pathotype 3-4-7)</name>
    <name type="common">Poplar leaf rust fungus</name>
    <dbReference type="NCBI Taxonomy" id="747676"/>
    <lineage>
        <taxon>Eukaryota</taxon>
        <taxon>Fungi</taxon>
        <taxon>Dikarya</taxon>
        <taxon>Basidiomycota</taxon>
        <taxon>Pucciniomycotina</taxon>
        <taxon>Pucciniomycetes</taxon>
        <taxon>Pucciniales</taxon>
        <taxon>Melampsoraceae</taxon>
        <taxon>Melampsora</taxon>
    </lineage>
</organism>
<dbReference type="GeneID" id="18934536"/>
<sequence length="335" mass="38315">MTQAKRDELLRLPSSIVALETAIRGVLVQLGSTEFQNLKDAKDPKARVLIRIRLAKMKLYEAKVGIMVAQERWDRGGWGTNNQQGLKKTMTKKQLMFKQKWTLFKGQIDHYNGIIRGRGTKLKCPLLDEAKKLDFEDSFWSLGPLSHPSERWAVDAETRQMVLAALEIEQKLDELLARCHGEWEDDNQGKDLIDLVAPGQRISKDVWKVNVGVLRALHNNLRQHHCRTWMIWDADIAGLLRSTVKYTQSTTVQETEALINRWNGLVERGRKTWEHIVMAKSVQATALDDLEIVEQHMFFADEGEGHDGQPMDDIDLDDDESVVDDNENESGDESM</sequence>
<keyword evidence="3" id="KW-1185">Reference proteome</keyword>
<proteinExistence type="predicted"/>
<name>F4RNH7_MELLP</name>
<dbReference type="VEuPathDB" id="FungiDB:MELLADRAFT_87493"/>
<dbReference type="HOGENOM" id="CLU_081377_0_0_1"/>
<dbReference type="RefSeq" id="XP_007410642.1">
    <property type="nucleotide sequence ID" value="XM_007410580.1"/>
</dbReference>
<dbReference type="KEGG" id="mlr:MELLADRAFT_87493"/>
<dbReference type="Proteomes" id="UP000001072">
    <property type="component" value="Unassembled WGS sequence"/>
</dbReference>
<feature type="region of interest" description="Disordered" evidence="1">
    <location>
        <begin position="302"/>
        <end position="335"/>
    </location>
</feature>